<evidence type="ECO:0000313" key="2">
    <source>
        <dbReference type="Proteomes" id="UP000194236"/>
    </source>
</evidence>
<reference evidence="1 2" key="1">
    <citation type="submission" date="2017-03" db="EMBL/GenBank/DDBJ databases">
        <title>Genome Survey of Euroglyphus maynei.</title>
        <authorList>
            <person name="Arlian L.G."/>
            <person name="Morgan M.S."/>
            <person name="Rider S.D."/>
        </authorList>
    </citation>
    <scope>NUCLEOTIDE SEQUENCE [LARGE SCALE GENOMIC DNA]</scope>
    <source>
        <strain evidence="1">Arlian Lab</strain>
        <tissue evidence="1">Whole body</tissue>
    </source>
</reference>
<evidence type="ECO:0000313" key="1">
    <source>
        <dbReference type="EMBL" id="OTF71595.1"/>
    </source>
</evidence>
<name>A0A1Y3AWR7_EURMA</name>
<dbReference type="AlphaFoldDB" id="A0A1Y3AWR7"/>
<gene>
    <name evidence="1" type="ORF">BLA29_012135</name>
</gene>
<accession>A0A1Y3AWR7</accession>
<sequence>MEFMHPVNYNLGLNHQKMINYNWKKQRYHREHSHLLMIISIKVRMDDSNQVGMIRQLHRHIQPGMMVLELLLVLLVQIHSVHQQLLIMIRIKLGINQLIIITIKQQQQLQRQRIHPIMERWKIIIRQHSMRLVLNMYNLDQDIDTLIIIIKIYRLSLVSK</sequence>
<proteinExistence type="predicted"/>
<organism evidence="1 2">
    <name type="scientific">Euroglyphus maynei</name>
    <name type="common">Mayne's house dust mite</name>
    <dbReference type="NCBI Taxonomy" id="6958"/>
    <lineage>
        <taxon>Eukaryota</taxon>
        <taxon>Metazoa</taxon>
        <taxon>Ecdysozoa</taxon>
        <taxon>Arthropoda</taxon>
        <taxon>Chelicerata</taxon>
        <taxon>Arachnida</taxon>
        <taxon>Acari</taxon>
        <taxon>Acariformes</taxon>
        <taxon>Sarcoptiformes</taxon>
        <taxon>Astigmata</taxon>
        <taxon>Psoroptidia</taxon>
        <taxon>Analgoidea</taxon>
        <taxon>Pyroglyphidae</taxon>
        <taxon>Pyroglyphinae</taxon>
        <taxon>Euroglyphus</taxon>
    </lineage>
</organism>
<comment type="caution">
    <text evidence="1">The sequence shown here is derived from an EMBL/GenBank/DDBJ whole genome shotgun (WGS) entry which is preliminary data.</text>
</comment>
<dbReference type="Proteomes" id="UP000194236">
    <property type="component" value="Unassembled WGS sequence"/>
</dbReference>
<dbReference type="EMBL" id="MUJZ01060202">
    <property type="protein sequence ID" value="OTF71595.1"/>
    <property type="molecule type" value="Genomic_DNA"/>
</dbReference>
<protein>
    <submittedName>
        <fullName evidence="1">Uncharacterized protein</fullName>
    </submittedName>
</protein>
<keyword evidence="2" id="KW-1185">Reference proteome</keyword>